<evidence type="ECO:0000256" key="2">
    <source>
        <dbReference type="ARBA" id="ARBA00009347"/>
    </source>
</evidence>
<dbReference type="PANTHER" id="PTHR42803">
    <property type="entry name" value="ACYL-COA DEHYDROGENASE"/>
    <property type="match status" value="1"/>
</dbReference>
<dbReference type="Gene3D" id="2.40.110.10">
    <property type="entry name" value="Butyryl-CoA Dehydrogenase, subunit A, domain 2"/>
    <property type="match status" value="1"/>
</dbReference>
<proteinExistence type="inferred from homology"/>
<evidence type="ECO:0000259" key="8">
    <source>
        <dbReference type="Pfam" id="PF02770"/>
    </source>
</evidence>
<dbReference type="Pfam" id="PF00441">
    <property type="entry name" value="Acyl-CoA_dh_1"/>
    <property type="match status" value="1"/>
</dbReference>
<dbReference type="PANTHER" id="PTHR42803:SF1">
    <property type="entry name" value="BROAD-SPECIFICITY LINEAR ACYL-COA DEHYDROGENASE FADE5"/>
    <property type="match status" value="1"/>
</dbReference>
<dbReference type="STRING" id="211460.YH63_16935"/>
<reference evidence="10" key="1">
    <citation type="submission" date="2019-04" db="EMBL/GenBank/DDBJ databases">
        <title>Whole genome sequencing of cave bacteria.</title>
        <authorList>
            <person name="Gan H.M."/>
            <person name="Barton H."/>
            <person name="Savka M.A."/>
        </authorList>
    </citation>
    <scope>NUCLEOTIDE SEQUENCE [LARGE SCALE GENOMIC DNA]</scope>
    <source>
        <strain evidence="10">LC387</strain>
    </source>
</reference>
<feature type="domain" description="Acyl-CoA oxidase/dehydrogenase middle" evidence="8">
    <location>
        <begin position="162"/>
        <end position="276"/>
    </location>
</feature>
<protein>
    <submittedName>
        <fullName evidence="10">Acyl-CoA dehydrogenase</fullName>
    </submittedName>
</protein>
<dbReference type="InterPro" id="IPR009075">
    <property type="entry name" value="AcylCo_DH/oxidase_C"/>
</dbReference>
<evidence type="ECO:0000313" key="11">
    <source>
        <dbReference type="Proteomes" id="UP000034832"/>
    </source>
</evidence>
<name>A0A4U6BJK5_9BRAD</name>
<dbReference type="RefSeq" id="WP_046829067.1">
    <property type="nucleotide sequence ID" value="NZ_LBIA02000001.1"/>
</dbReference>
<sequence length="602" mass="65378">MPIYKAPVEDYLFVLHDLLRVQDLKDLAGFSELTNDLTRPVLEGIAQFCEDKWQPLNQSGDEEGCRLENGAVRTPKGFAEAYKQYCEAGWNKLASPERFGGAGLPGLIGMAAGEIAVGSNAALALYSGLTNAALSTLEVTGAPWMLEHIIPKMVDGVWTGTMCLTEPHCGTDLRLMKTKAIEQPDGSYKITGTKIFISGGDHDLSDNIVHLVLAKLPNAEGKFVDDLSSVNFFLVSKQNIDPNSGRLSHRNGVSVGAVEKKMGIRGNATCVLNFEDAVAHRLGSQSESKTSSAAGMSGMFLMMNRARLGTGISALGVSEAAYQNSAQYAQERIAGKPAKGSNQPHAIISYPDVRRLLIKQRAFNEGARAFGSWVSLLIEKQRNASEPDQRRRAGDLAQLLTPIIKAYFSDRAFDGTNAAVQIYGGHGYIRDNGVEQFVRDSRIYQIYEGANGVQAHDLVARKLGADGSRAYEAFASEITVAIESCEEVGLDDLSDALRKAAKDLEAAVEWVRANSGSTYDIAAASYDVLNIFGVVSIGLMWARAARVAHDLLKANRADREFLERKLVLARYWMERELPMTSTFLERAALGSRGLMDLAAAAL</sequence>
<evidence type="ECO:0000313" key="10">
    <source>
        <dbReference type="EMBL" id="TKT70277.1"/>
    </source>
</evidence>
<dbReference type="EMBL" id="LBIA02000001">
    <property type="protein sequence ID" value="TKT70277.1"/>
    <property type="molecule type" value="Genomic_DNA"/>
</dbReference>
<dbReference type="InterPro" id="IPR046373">
    <property type="entry name" value="Acyl-CoA_Oxase/DH_mid-dom_sf"/>
</dbReference>
<dbReference type="InterPro" id="IPR036250">
    <property type="entry name" value="AcylCo_DH-like_C"/>
</dbReference>
<feature type="domain" description="Acyl-CoA dehydrogenase/oxidase C-terminal" evidence="7">
    <location>
        <begin position="300"/>
        <end position="461"/>
    </location>
</feature>
<evidence type="ECO:0000259" key="7">
    <source>
        <dbReference type="Pfam" id="PF00441"/>
    </source>
</evidence>
<dbReference type="InterPro" id="IPR006091">
    <property type="entry name" value="Acyl-CoA_Oxase/DH_mid-dom"/>
</dbReference>
<dbReference type="InterPro" id="IPR037069">
    <property type="entry name" value="AcylCoA_DH/ox_N_sf"/>
</dbReference>
<organism evidence="10 11">
    <name type="scientific">Afipia massiliensis</name>
    <dbReference type="NCBI Taxonomy" id="211460"/>
    <lineage>
        <taxon>Bacteria</taxon>
        <taxon>Pseudomonadati</taxon>
        <taxon>Pseudomonadota</taxon>
        <taxon>Alphaproteobacteria</taxon>
        <taxon>Hyphomicrobiales</taxon>
        <taxon>Nitrobacteraceae</taxon>
        <taxon>Afipia</taxon>
    </lineage>
</organism>
<evidence type="ECO:0000259" key="9">
    <source>
        <dbReference type="Pfam" id="PF12806"/>
    </source>
</evidence>
<dbReference type="InterPro" id="IPR025878">
    <property type="entry name" value="Acyl-CoA_dh-like_C_dom"/>
</dbReference>
<dbReference type="InterPro" id="IPR009100">
    <property type="entry name" value="AcylCoA_DH/oxidase_NM_dom_sf"/>
</dbReference>
<evidence type="ECO:0000256" key="3">
    <source>
        <dbReference type="ARBA" id="ARBA00022630"/>
    </source>
</evidence>
<dbReference type="Proteomes" id="UP000034832">
    <property type="component" value="Unassembled WGS sequence"/>
</dbReference>
<dbReference type="Gene3D" id="1.10.540.10">
    <property type="entry name" value="Acyl-CoA dehydrogenase/oxidase, N-terminal domain"/>
    <property type="match status" value="1"/>
</dbReference>
<gene>
    <name evidence="10" type="ORF">YH63_001955</name>
</gene>
<dbReference type="OrthoDB" id="9807883at2"/>
<dbReference type="Pfam" id="PF12806">
    <property type="entry name" value="Acyl-CoA_dh_C"/>
    <property type="match status" value="1"/>
</dbReference>
<comment type="caution">
    <text evidence="10">The sequence shown here is derived from an EMBL/GenBank/DDBJ whole genome shotgun (WGS) entry which is preliminary data.</text>
</comment>
<dbReference type="AlphaFoldDB" id="A0A4U6BJK5"/>
<dbReference type="GO" id="GO:0016627">
    <property type="term" value="F:oxidoreductase activity, acting on the CH-CH group of donors"/>
    <property type="evidence" value="ECO:0007669"/>
    <property type="project" value="InterPro"/>
</dbReference>
<evidence type="ECO:0000256" key="5">
    <source>
        <dbReference type="ARBA" id="ARBA00023002"/>
    </source>
</evidence>
<dbReference type="SUPFAM" id="SSF47203">
    <property type="entry name" value="Acyl-CoA dehydrogenase C-terminal domain-like"/>
    <property type="match status" value="1"/>
</dbReference>
<dbReference type="GO" id="GO:0050660">
    <property type="term" value="F:flavin adenine dinucleotide binding"/>
    <property type="evidence" value="ECO:0007669"/>
    <property type="project" value="InterPro"/>
</dbReference>
<dbReference type="SUPFAM" id="SSF56645">
    <property type="entry name" value="Acyl-CoA dehydrogenase NM domain-like"/>
    <property type="match status" value="1"/>
</dbReference>
<dbReference type="Gene3D" id="1.20.140.10">
    <property type="entry name" value="Butyryl-CoA Dehydrogenase, subunit A, domain 3"/>
    <property type="match status" value="1"/>
</dbReference>
<evidence type="ECO:0000256" key="1">
    <source>
        <dbReference type="ARBA" id="ARBA00001974"/>
    </source>
</evidence>
<dbReference type="Pfam" id="PF02770">
    <property type="entry name" value="Acyl-CoA_dh_M"/>
    <property type="match status" value="1"/>
</dbReference>
<comment type="cofactor">
    <cofactor evidence="1 6">
        <name>FAD</name>
        <dbReference type="ChEBI" id="CHEBI:57692"/>
    </cofactor>
</comment>
<comment type="similarity">
    <text evidence="2 6">Belongs to the acyl-CoA dehydrogenase family.</text>
</comment>
<keyword evidence="5 6" id="KW-0560">Oxidoreductase</keyword>
<accession>A0A4U6BJK5</accession>
<dbReference type="InterPro" id="IPR052166">
    <property type="entry name" value="Diverse_Acyl-CoA_DH"/>
</dbReference>
<keyword evidence="4 6" id="KW-0274">FAD</keyword>
<keyword evidence="11" id="KW-1185">Reference proteome</keyword>
<evidence type="ECO:0000256" key="6">
    <source>
        <dbReference type="RuleBase" id="RU362125"/>
    </source>
</evidence>
<feature type="domain" description="Acetyl-CoA dehydrogenase-like C-terminal" evidence="9">
    <location>
        <begin position="475"/>
        <end position="597"/>
    </location>
</feature>
<evidence type="ECO:0000256" key="4">
    <source>
        <dbReference type="ARBA" id="ARBA00022827"/>
    </source>
</evidence>
<keyword evidence="3 6" id="KW-0285">Flavoprotein</keyword>